<evidence type="ECO:0000256" key="1">
    <source>
        <dbReference type="ARBA" id="ARBA00007091"/>
    </source>
</evidence>
<evidence type="ECO:0000313" key="2">
    <source>
        <dbReference type="EMBL" id="KAI5427857.1"/>
    </source>
</evidence>
<gene>
    <name evidence="2" type="ORF">KIW84_033042</name>
</gene>
<dbReference type="SUPFAM" id="SSF49777">
    <property type="entry name" value="PEBP-like"/>
    <property type="match status" value="1"/>
</dbReference>
<dbReference type="InterPro" id="IPR035810">
    <property type="entry name" value="PEBP_euk"/>
</dbReference>
<sequence>MACSSRNPLVVGRVIGDILDPFESSIPLQITYGNRNVSNGCELKPSQVANQPQVSIGGNDPMIYYTLVLVDPDAPSPSYPSFREYLHWMVTDIPATTGASFGMYIIFILHGSNSNEVVSYEKPHPNLGIHRLVFVLLRQRCRQIVYAPGWRQNFNTREFVELYNLELPVAAVFFNCQREAGSGGRTFR</sequence>
<organism evidence="2 3">
    <name type="scientific">Pisum sativum</name>
    <name type="common">Garden pea</name>
    <name type="synonym">Lathyrus oleraceus</name>
    <dbReference type="NCBI Taxonomy" id="3888"/>
    <lineage>
        <taxon>Eukaryota</taxon>
        <taxon>Viridiplantae</taxon>
        <taxon>Streptophyta</taxon>
        <taxon>Embryophyta</taxon>
        <taxon>Tracheophyta</taxon>
        <taxon>Spermatophyta</taxon>
        <taxon>Magnoliopsida</taxon>
        <taxon>eudicotyledons</taxon>
        <taxon>Gunneridae</taxon>
        <taxon>Pentapetalae</taxon>
        <taxon>rosids</taxon>
        <taxon>fabids</taxon>
        <taxon>Fabales</taxon>
        <taxon>Fabaceae</taxon>
        <taxon>Papilionoideae</taxon>
        <taxon>50 kb inversion clade</taxon>
        <taxon>NPAAA clade</taxon>
        <taxon>Hologalegina</taxon>
        <taxon>IRL clade</taxon>
        <taxon>Fabeae</taxon>
        <taxon>Lathyrus</taxon>
    </lineage>
</organism>
<dbReference type="Gramene" id="Psat03G0304200-T1">
    <property type="protein sequence ID" value="KAI5427857.1"/>
    <property type="gene ID" value="KIW84_033042"/>
</dbReference>
<dbReference type="Gene3D" id="3.90.280.10">
    <property type="entry name" value="PEBP-like"/>
    <property type="match status" value="1"/>
</dbReference>
<dbReference type="Pfam" id="PF01161">
    <property type="entry name" value="PBP"/>
    <property type="match status" value="1"/>
</dbReference>
<reference evidence="2 3" key="1">
    <citation type="journal article" date="2022" name="Nat. Genet.">
        <title>Improved pea reference genome and pan-genome highlight genomic features and evolutionary characteristics.</title>
        <authorList>
            <person name="Yang T."/>
            <person name="Liu R."/>
            <person name="Luo Y."/>
            <person name="Hu S."/>
            <person name="Wang D."/>
            <person name="Wang C."/>
            <person name="Pandey M.K."/>
            <person name="Ge S."/>
            <person name="Xu Q."/>
            <person name="Li N."/>
            <person name="Li G."/>
            <person name="Huang Y."/>
            <person name="Saxena R.K."/>
            <person name="Ji Y."/>
            <person name="Li M."/>
            <person name="Yan X."/>
            <person name="He Y."/>
            <person name="Liu Y."/>
            <person name="Wang X."/>
            <person name="Xiang C."/>
            <person name="Varshney R.K."/>
            <person name="Ding H."/>
            <person name="Gao S."/>
            <person name="Zong X."/>
        </authorList>
    </citation>
    <scope>NUCLEOTIDE SEQUENCE [LARGE SCALE GENOMIC DNA]</scope>
    <source>
        <strain evidence="2 3">cv. Zhongwan 6</strain>
    </source>
</reference>
<proteinExistence type="inferred from homology"/>
<dbReference type="InterPro" id="IPR001858">
    <property type="entry name" value="Phosphatidylethanolamine-bd_CS"/>
</dbReference>
<dbReference type="EMBL" id="JAMSHJ010000003">
    <property type="protein sequence ID" value="KAI5427857.1"/>
    <property type="molecule type" value="Genomic_DNA"/>
</dbReference>
<dbReference type="AlphaFoldDB" id="A0A9D4XWJ5"/>
<dbReference type="InterPro" id="IPR036610">
    <property type="entry name" value="PEBP-like_sf"/>
</dbReference>
<dbReference type="PROSITE" id="PS01220">
    <property type="entry name" value="PBP"/>
    <property type="match status" value="1"/>
</dbReference>
<dbReference type="PANTHER" id="PTHR11362">
    <property type="entry name" value="PHOSPHATIDYLETHANOLAMINE-BINDING PROTEIN"/>
    <property type="match status" value="1"/>
</dbReference>
<dbReference type="CDD" id="cd00866">
    <property type="entry name" value="PEBP_euk"/>
    <property type="match status" value="1"/>
</dbReference>
<accession>A0A9D4XWJ5</accession>
<evidence type="ECO:0000313" key="3">
    <source>
        <dbReference type="Proteomes" id="UP001058974"/>
    </source>
</evidence>
<dbReference type="FunFam" id="3.90.280.10:FF:000001">
    <property type="entry name" value="Terminal flower 1"/>
    <property type="match status" value="1"/>
</dbReference>
<comment type="similarity">
    <text evidence="1">Belongs to the phosphatidylethanolamine-binding protein family.</text>
</comment>
<keyword evidence="3" id="KW-1185">Reference proteome</keyword>
<dbReference type="PANTHER" id="PTHR11362:SF23">
    <property type="entry name" value="OS04G0488400 PROTEIN"/>
    <property type="match status" value="1"/>
</dbReference>
<dbReference type="InterPro" id="IPR008914">
    <property type="entry name" value="PEBP"/>
</dbReference>
<comment type="caution">
    <text evidence="2">The sequence shown here is derived from an EMBL/GenBank/DDBJ whole genome shotgun (WGS) entry which is preliminary data.</text>
</comment>
<dbReference type="Proteomes" id="UP001058974">
    <property type="component" value="Chromosome 3"/>
</dbReference>
<protein>
    <submittedName>
        <fullName evidence="2">Protein HEADING DATE 3A</fullName>
    </submittedName>
</protein>
<name>A0A9D4XWJ5_PEA</name>